<dbReference type="AlphaFoldDB" id="A0A3M4AJL1"/>
<sequence length="135" mass="13983">MSHEVAMSTVKVQGSAAMRIGQGLGRGVAAVLRLEKALWSSLGRAGIPALIVTAVKWSARVAVLGAGALLATWGLLQLLGLLAIIAIGIGIFSSPSIQQGSQSVDFDLDANKATKIEVREGLDGYGTYVGSHRVE</sequence>
<accession>A0A3M4AJL1</accession>
<dbReference type="EMBL" id="RBQG01000316">
    <property type="protein sequence ID" value="RMP07101.1"/>
    <property type="molecule type" value="Genomic_DNA"/>
</dbReference>
<gene>
    <name evidence="2" type="ORF">ALQ28_101214</name>
</gene>
<keyword evidence="1" id="KW-0812">Transmembrane</keyword>
<name>A0A3M4AJL1_9PSED</name>
<organism evidence="2 3">
    <name type="scientific">Pseudomonas syringae pv. delphinii</name>
    <dbReference type="NCBI Taxonomy" id="192088"/>
    <lineage>
        <taxon>Bacteria</taxon>
        <taxon>Pseudomonadati</taxon>
        <taxon>Pseudomonadota</taxon>
        <taxon>Gammaproteobacteria</taxon>
        <taxon>Pseudomonadales</taxon>
        <taxon>Pseudomonadaceae</taxon>
        <taxon>Pseudomonas</taxon>
    </lineage>
</organism>
<evidence type="ECO:0000313" key="3">
    <source>
        <dbReference type="Proteomes" id="UP000267908"/>
    </source>
</evidence>
<evidence type="ECO:0008006" key="4">
    <source>
        <dbReference type="Google" id="ProtNLM"/>
    </source>
</evidence>
<evidence type="ECO:0000256" key="1">
    <source>
        <dbReference type="SAM" id="Phobius"/>
    </source>
</evidence>
<keyword evidence="1" id="KW-1133">Transmembrane helix</keyword>
<protein>
    <recommendedName>
        <fullName evidence="4">DUF3742 domain-containing protein</fullName>
    </recommendedName>
</protein>
<comment type="caution">
    <text evidence="2">The sequence shown here is derived from an EMBL/GenBank/DDBJ whole genome shotgun (WGS) entry which is preliminary data.</text>
</comment>
<dbReference type="InterPro" id="IPR022213">
    <property type="entry name" value="DUF3742"/>
</dbReference>
<feature type="transmembrane region" description="Helical" evidence="1">
    <location>
        <begin position="70"/>
        <end position="92"/>
    </location>
</feature>
<dbReference type="Proteomes" id="UP000267908">
    <property type="component" value="Unassembled WGS sequence"/>
</dbReference>
<keyword evidence="1" id="KW-0472">Membrane</keyword>
<evidence type="ECO:0000313" key="2">
    <source>
        <dbReference type="EMBL" id="RMP07101.1"/>
    </source>
</evidence>
<reference evidence="2 3" key="1">
    <citation type="submission" date="2018-08" db="EMBL/GenBank/DDBJ databases">
        <title>Recombination of ecologically and evolutionarily significant loci maintains genetic cohesion in the Pseudomonas syringae species complex.</title>
        <authorList>
            <person name="Dillon M."/>
            <person name="Thakur S."/>
            <person name="Almeida R.N.D."/>
            <person name="Weir B.S."/>
            <person name="Guttman D.S."/>
        </authorList>
    </citation>
    <scope>NUCLEOTIDE SEQUENCE [LARGE SCALE GENOMIC DNA]</scope>
    <source>
        <strain evidence="2 3">ICMP 4330</strain>
    </source>
</reference>
<dbReference type="Pfam" id="PF12553">
    <property type="entry name" value="DUF3742"/>
    <property type="match status" value="1"/>
</dbReference>
<proteinExistence type="predicted"/>